<evidence type="ECO:0000256" key="2">
    <source>
        <dbReference type="ARBA" id="ARBA00007104"/>
    </source>
</evidence>
<evidence type="ECO:0000256" key="5">
    <source>
        <dbReference type="ARBA" id="ARBA00022989"/>
    </source>
</evidence>
<dbReference type="EMBL" id="CP000585">
    <property type="protein sequence ID" value="ABO95996.1"/>
    <property type="molecule type" value="Genomic_DNA"/>
</dbReference>
<feature type="signal peptide" evidence="9">
    <location>
        <begin position="1"/>
        <end position="25"/>
    </location>
</feature>
<evidence type="ECO:0000313" key="11">
    <source>
        <dbReference type="EMBL" id="ABO95996.1"/>
    </source>
</evidence>
<keyword evidence="12" id="KW-1185">Reference proteome</keyword>
<evidence type="ECO:0000256" key="3">
    <source>
        <dbReference type="ARBA" id="ARBA00022692"/>
    </source>
</evidence>
<dbReference type="STRING" id="436017.A4RX75"/>
<reference evidence="11 12" key="1">
    <citation type="journal article" date="2007" name="Proc. Natl. Acad. Sci. U.S.A.">
        <title>The tiny eukaryote Ostreococcus provides genomic insights into the paradox of plankton speciation.</title>
        <authorList>
            <person name="Palenik B."/>
            <person name="Grimwood J."/>
            <person name="Aerts A."/>
            <person name="Rouze P."/>
            <person name="Salamov A."/>
            <person name="Putnam N."/>
            <person name="Dupont C."/>
            <person name="Jorgensen R."/>
            <person name="Derelle E."/>
            <person name="Rombauts S."/>
            <person name="Zhou K."/>
            <person name="Otillar R."/>
            <person name="Merchant S.S."/>
            <person name="Podell S."/>
            <person name="Gaasterland T."/>
            <person name="Napoli C."/>
            <person name="Gendler K."/>
            <person name="Manuell A."/>
            <person name="Tai V."/>
            <person name="Vallon O."/>
            <person name="Piganeau G."/>
            <person name="Jancek S."/>
            <person name="Heijde M."/>
            <person name="Jabbari K."/>
            <person name="Bowler C."/>
            <person name="Lohr M."/>
            <person name="Robbens S."/>
            <person name="Werner G."/>
            <person name="Dubchak I."/>
            <person name="Pazour G.J."/>
            <person name="Ren Q."/>
            <person name="Paulsen I."/>
            <person name="Delwiche C."/>
            <person name="Schmutz J."/>
            <person name="Rokhsar D."/>
            <person name="Van de Peer Y."/>
            <person name="Moreau H."/>
            <person name="Grigoriev I.V."/>
        </authorList>
    </citation>
    <scope>NUCLEOTIDE SEQUENCE [LARGE SCALE GENOMIC DNA]</scope>
    <source>
        <strain evidence="11 12">CCE9901</strain>
    </source>
</reference>
<dbReference type="RefSeq" id="XP_001417703.1">
    <property type="nucleotide sequence ID" value="XM_001417666.1"/>
</dbReference>
<evidence type="ECO:0000256" key="9">
    <source>
        <dbReference type="SAM" id="SignalP"/>
    </source>
</evidence>
<dbReference type="eggNOG" id="KOG1692">
    <property type="taxonomic scope" value="Eukaryota"/>
</dbReference>
<gene>
    <name evidence="11" type="ORF">OSTLU_31593</name>
</gene>
<dbReference type="KEGG" id="olu:OSTLU_31593"/>
<dbReference type="PANTHER" id="PTHR22811">
    <property type="entry name" value="TRANSMEMBRANE EMP24 DOMAIN-CONTAINING PROTEIN"/>
    <property type="match status" value="1"/>
</dbReference>
<dbReference type="GeneID" id="5001908"/>
<protein>
    <recommendedName>
        <fullName evidence="10">GOLD domain-containing protein</fullName>
    </recommendedName>
</protein>
<dbReference type="InterPro" id="IPR015720">
    <property type="entry name" value="Emp24-like"/>
</dbReference>
<dbReference type="OMA" id="AIDHDIF"/>
<dbReference type="GO" id="GO:0016020">
    <property type="term" value="C:membrane"/>
    <property type="evidence" value="ECO:0007669"/>
    <property type="project" value="UniProtKB-SubCell"/>
</dbReference>
<organism evidence="11 12">
    <name type="scientific">Ostreococcus lucimarinus (strain CCE9901)</name>
    <dbReference type="NCBI Taxonomy" id="436017"/>
    <lineage>
        <taxon>Eukaryota</taxon>
        <taxon>Viridiplantae</taxon>
        <taxon>Chlorophyta</taxon>
        <taxon>Mamiellophyceae</taxon>
        <taxon>Mamiellales</taxon>
        <taxon>Bathycoccaceae</taxon>
        <taxon>Ostreococcus</taxon>
    </lineage>
</organism>
<keyword evidence="3 7" id="KW-0812">Transmembrane</keyword>
<evidence type="ECO:0000259" key="10">
    <source>
        <dbReference type="PROSITE" id="PS50866"/>
    </source>
</evidence>
<dbReference type="SMART" id="SM01190">
    <property type="entry name" value="EMP24_GP25L"/>
    <property type="match status" value="1"/>
</dbReference>
<dbReference type="PROSITE" id="PS50866">
    <property type="entry name" value="GOLD"/>
    <property type="match status" value="1"/>
</dbReference>
<dbReference type="HOGENOM" id="CLU_1158031_0_0_1"/>
<evidence type="ECO:0000256" key="7">
    <source>
        <dbReference type="RuleBase" id="RU003827"/>
    </source>
</evidence>
<dbReference type="Pfam" id="PF01105">
    <property type="entry name" value="EMP24_GP25L"/>
    <property type="match status" value="1"/>
</dbReference>
<proteinExistence type="inferred from homology"/>
<dbReference type="AlphaFoldDB" id="A4RX75"/>
<feature type="domain" description="GOLD" evidence="10">
    <location>
        <begin position="35"/>
        <end position="146"/>
    </location>
</feature>
<comment type="similarity">
    <text evidence="2 7">Belongs to the EMP24/GP25L family.</text>
</comment>
<dbReference type="InterPro" id="IPR009038">
    <property type="entry name" value="GOLD_dom"/>
</dbReference>
<dbReference type="Proteomes" id="UP000001568">
    <property type="component" value="Chromosome 5"/>
</dbReference>
<evidence type="ECO:0000313" key="12">
    <source>
        <dbReference type="Proteomes" id="UP000001568"/>
    </source>
</evidence>
<comment type="subcellular location">
    <subcellularLocation>
        <location evidence="1 7">Membrane</location>
        <topology evidence="1 7">Single-pass type I membrane protein</topology>
    </subcellularLocation>
</comment>
<feature type="chain" id="PRO_5002673046" description="GOLD domain-containing protein" evidence="9">
    <location>
        <begin position="26"/>
        <end position="240"/>
    </location>
</feature>
<dbReference type="Gramene" id="ABO95996">
    <property type="protein sequence ID" value="ABO95996"/>
    <property type="gene ID" value="OSTLU_31593"/>
</dbReference>
<dbReference type="OrthoDB" id="1929172at2759"/>
<accession>A4RX75</accession>
<evidence type="ECO:0000256" key="6">
    <source>
        <dbReference type="ARBA" id="ARBA00023136"/>
    </source>
</evidence>
<keyword evidence="6 8" id="KW-0472">Membrane</keyword>
<evidence type="ECO:0000256" key="1">
    <source>
        <dbReference type="ARBA" id="ARBA00004479"/>
    </source>
</evidence>
<feature type="transmembrane region" description="Helical" evidence="8">
    <location>
        <begin position="202"/>
        <end position="224"/>
    </location>
</feature>
<evidence type="ECO:0000256" key="4">
    <source>
        <dbReference type="ARBA" id="ARBA00022729"/>
    </source>
</evidence>
<keyword evidence="5 8" id="KW-1133">Transmembrane helix</keyword>
<keyword evidence="4 9" id="KW-0732">Signal</keyword>
<evidence type="ECO:0000256" key="8">
    <source>
        <dbReference type="SAM" id="Phobius"/>
    </source>
</evidence>
<name>A4RX75_OSTLU</name>
<sequence>MAPAAWTRVAIVALAVTLSTRAAVGLEIRVRRGETECVTERVREADVAITGSWFVTKGSNTAAPSERGPPGYGTYDDYYYWDAHEDAFDARATLERAKDGSEEEIYNALKRSEHRFDYVARDAGTLRTCFTNSGSRDASVSYSASLGHRWDHEKAKAQHIDPTYERLNNVESSVGTLMEEVKYHERRAKRHLRTAKSTDARVVRWALCEAAVMILASYYQFYCVKKLFQTRDRRGGFARV</sequence>